<dbReference type="EMBL" id="FRDN01000017">
    <property type="protein sequence ID" value="SHN86479.1"/>
    <property type="molecule type" value="Genomic_DNA"/>
</dbReference>
<reference evidence="2" key="1">
    <citation type="submission" date="2016-12" db="EMBL/GenBank/DDBJ databases">
        <authorList>
            <person name="Varghese N."/>
            <person name="Submissions S."/>
        </authorList>
    </citation>
    <scope>NUCLEOTIDE SEQUENCE [LARGE SCALE GENOMIC DNA]</scope>
    <source>
        <strain evidence="2">DSM 11544</strain>
    </source>
</reference>
<dbReference type="Proteomes" id="UP000184010">
    <property type="component" value="Unassembled WGS sequence"/>
</dbReference>
<dbReference type="AlphaFoldDB" id="A0A1M7UU36"/>
<organism evidence="1 2">
    <name type="scientific">Desulfitobacterium chlororespirans DSM 11544</name>
    <dbReference type="NCBI Taxonomy" id="1121395"/>
    <lineage>
        <taxon>Bacteria</taxon>
        <taxon>Bacillati</taxon>
        <taxon>Bacillota</taxon>
        <taxon>Clostridia</taxon>
        <taxon>Eubacteriales</taxon>
        <taxon>Desulfitobacteriaceae</taxon>
        <taxon>Desulfitobacterium</taxon>
    </lineage>
</organism>
<dbReference type="STRING" id="1121395.SAMN02745215_04643"/>
<gene>
    <name evidence="1" type="ORF">SAMN02745215_04643</name>
</gene>
<keyword evidence="2" id="KW-1185">Reference proteome</keyword>
<name>A0A1M7UU36_9FIRM</name>
<protein>
    <submittedName>
        <fullName evidence="1">Uncharacterized protein</fullName>
    </submittedName>
</protein>
<proteinExistence type="predicted"/>
<dbReference type="RefSeq" id="WP_018213639.1">
    <property type="nucleotide sequence ID" value="NZ_FRDN01000017.1"/>
</dbReference>
<accession>A0A1M7UU36</accession>
<evidence type="ECO:0000313" key="2">
    <source>
        <dbReference type="Proteomes" id="UP000184010"/>
    </source>
</evidence>
<evidence type="ECO:0000313" key="1">
    <source>
        <dbReference type="EMBL" id="SHN86479.1"/>
    </source>
</evidence>
<sequence length="95" mass="10609">MRIELKEPLNERAKVVDIEPGDRVLISEWDGITAIGNVAQITDSFIVLENSRFLASAYSNKIVDYSVFGEMTELVFKRSIICAIAVIENTKKDCG</sequence>